<organism evidence="1 2">
    <name type="scientific">Agromyces archimandritae</name>
    <dbReference type="NCBI Taxonomy" id="2781962"/>
    <lineage>
        <taxon>Bacteria</taxon>
        <taxon>Bacillati</taxon>
        <taxon>Actinomycetota</taxon>
        <taxon>Actinomycetes</taxon>
        <taxon>Micrococcales</taxon>
        <taxon>Microbacteriaceae</taxon>
        <taxon>Agromyces</taxon>
    </lineage>
</organism>
<evidence type="ECO:0000313" key="1">
    <source>
        <dbReference type="EMBL" id="QTX03315.1"/>
    </source>
</evidence>
<dbReference type="KEGG" id="aarc:G127AT_07910"/>
<protein>
    <submittedName>
        <fullName evidence="1">Uncharacterized protein</fullName>
    </submittedName>
</protein>
<sequence>MDPMQFDQQLRMLGLEAERLTRFRDEVQALLDEIRASVPRFLPPARGMLWRSAASGRYAEAAEELELLVGGVIHALQLALGQTAIDLGGNARELDRVRSEREAAGR</sequence>
<gene>
    <name evidence="1" type="ORF">G127AT_07910</name>
</gene>
<evidence type="ECO:0000313" key="2">
    <source>
        <dbReference type="Proteomes" id="UP000671914"/>
    </source>
</evidence>
<keyword evidence="2" id="KW-1185">Reference proteome</keyword>
<dbReference type="AlphaFoldDB" id="A0A975FIX0"/>
<dbReference type="RefSeq" id="WP_210895770.1">
    <property type="nucleotide sequence ID" value="NZ_CP071696.1"/>
</dbReference>
<dbReference type="Proteomes" id="UP000671914">
    <property type="component" value="Chromosome"/>
</dbReference>
<name>A0A975FIX0_9MICO</name>
<dbReference type="EMBL" id="CP071696">
    <property type="protein sequence ID" value="QTX03315.1"/>
    <property type="molecule type" value="Genomic_DNA"/>
</dbReference>
<reference evidence="1" key="1">
    <citation type="submission" date="2021-03" db="EMBL/GenBank/DDBJ databases">
        <title>Agromyces archimandritus sp. nov., isolated from the cockroach Archimandrita tessellata.</title>
        <authorList>
            <person name="Guzman J."/>
            <person name="Ortuzar M."/>
            <person name="Poehlein A."/>
            <person name="Daniel R."/>
            <person name="Trujillo M."/>
            <person name="Vilcinskas A."/>
        </authorList>
    </citation>
    <scope>NUCLEOTIDE SEQUENCE</scope>
    <source>
        <strain evidence="1">G127AT</strain>
    </source>
</reference>
<proteinExistence type="predicted"/>
<accession>A0A975FIX0</accession>